<evidence type="ECO:0000256" key="3">
    <source>
        <dbReference type="ARBA" id="ARBA00022692"/>
    </source>
</evidence>
<keyword evidence="3 6" id="KW-0812">Transmembrane</keyword>
<feature type="transmembrane region" description="Helical" evidence="6">
    <location>
        <begin position="191"/>
        <end position="209"/>
    </location>
</feature>
<proteinExistence type="predicted"/>
<evidence type="ECO:0000256" key="1">
    <source>
        <dbReference type="ARBA" id="ARBA00004651"/>
    </source>
</evidence>
<sequence>METKHNRILSFLGLFPRSFRELKRNDPLRMAGATAFFTTFALPPILIILFQVFSLFLSRKMVGSQLMEVMSSTLGQAGAEQIRQTTRGFRMLITNWYISVILFVFLLFVATTLFVVVKNTLNDIWQVRIKEKPGIFFGLKNRARSFAAIILAGIFFMASIVIDSFEVFAGKYMTRIWPGGGQYFSGILNDLLGAVVVSIWFTILFRYLANAHPSWKVSMVGGVITGVLFSIGKNILAALMRNSNLDNIYGTSASIVLILLFVFYSSFILYFGACFIKVYSDEIQDPLRTARKAYRFHFAELKEKA</sequence>
<dbReference type="EMBL" id="JAKLTR010000001">
    <property type="protein sequence ID" value="MCG2613015.1"/>
    <property type="molecule type" value="Genomic_DNA"/>
</dbReference>
<feature type="transmembrane region" description="Helical" evidence="6">
    <location>
        <begin position="96"/>
        <end position="117"/>
    </location>
</feature>
<feature type="transmembrane region" description="Helical" evidence="6">
    <location>
        <begin position="215"/>
        <end position="236"/>
    </location>
</feature>
<protein>
    <submittedName>
        <fullName evidence="7">YihY/virulence factor BrkB family protein</fullName>
    </submittedName>
</protein>
<dbReference type="InterPro" id="IPR017039">
    <property type="entry name" value="Virul_fac_BrkB"/>
</dbReference>
<keyword evidence="5 6" id="KW-0472">Membrane</keyword>
<dbReference type="Proteomes" id="UP001165367">
    <property type="component" value="Unassembled WGS sequence"/>
</dbReference>
<evidence type="ECO:0000256" key="5">
    <source>
        <dbReference type="ARBA" id="ARBA00023136"/>
    </source>
</evidence>
<comment type="caution">
    <text evidence="7">The sequence shown here is derived from an EMBL/GenBank/DDBJ whole genome shotgun (WGS) entry which is preliminary data.</text>
</comment>
<reference evidence="7" key="1">
    <citation type="submission" date="2022-01" db="EMBL/GenBank/DDBJ databases">
        <authorList>
            <person name="Jo J.-H."/>
            <person name="Im W.-T."/>
        </authorList>
    </citation>
    <scope>NUCLEOTIDE SEQUENCE</scope>
    <source>
        <strain evidence="7">NA20</strain>
    </source>
</reference>
<keyword evidence="8" id="KW-1185">Reference proteome</keyword>
<evidence type="ECO:0000313" key="8">
    <source>
        <dbReference type="Proteomes" id="UP001165367"/>
    </source>
</evidence>
<evidence type="ECO:0000313" key="7">
    <source>
        <dbReference type="EMBL" id="MCG2613015.1"/>
    </source>
</evidence>
<evidence type="ECO:0000256" key="4">
    <source>
        <dbReference type="ARBA" id="ARBA00022989"/>
    </source>
</evidence>
<dbReference type="Pfam" id="PF03631">
    <property type="entry name" value="Virul_fac_BrkB"/>
    <property type="match status" value="1"/>
</dbReference>
<feature type="transmembrane region" description="Helical" evidence="6">
    <location>
        <begin position="146"/>
        <end position="170"/>
    </location>
</feature>
<gene>
    <name evidence="7" type="ORF">LZZ85_01950</name>
</gene>
<name>A0ABS9KL15_9BACT</name>
<dbReference type="PIRSF" id="PIRSF035875">
    <property type="entry name" value="RNase_BN"/>
    <property type="match status" value="1"/>
</dbReference>
<evidence type="ECO:0000256" key="6">
    <source>
        <dbReference type="SAM" id="Phobius"/>
    </source>
</evidence>
<accession>A0ABS9KL15</accession>
<feature type="transmembrane region" description="Helical" evidence="6">
    <location>
        <begin position="248"/>
        <end position="271"/>
    </location>
</feature>
<keyword evidence="2" id="KW-1003">Cell membrane</keyword>
<evidence type="ECO:0000256" key="2">
    <source>
        <dbReference type="ARBA" id="ARBA00022475"/>
    </source>
</evidence>
<organism evidence="7 8">
    <name type="scientific">Terrimonas ginsenosidimutans</name>
    <dbReference type="NCBI Taxonomy" id="2908004"/>
    <lineage>
        <taxon>Bacteria</taxon>
        <taxon>Pseudomonadati</taxon>
        <taxon>Bacteroidota</taxon>
        <taxon>Chitinophagia</taxon>
        <taxon>Chitinophagales</taxon>
        <taxon>Chitinophagaceae</taxon>
        <taxon>Terrimonas</taxon>
    </lineage>
</organism>
<dbReference type="PANTHER" id="PTHR30213:SF1">
    <property type="entry name" value="INNER MEMBRANE PROTEIN YHJD"/>
    <property type="match status" value="1"/>
</dbReference>
<keyword evidence="4 6" id="KW-1133">Transmembrane helix</keyword>
<dbReference type="RefSeq" id="WP_237868240.1">
    <property type="nucleotide sequence ID" value="NZ_JAKLTR010000001.1"/>
</dbReference>
<feature type="transmembrane region" description="Helical" evidence="6">
    <location>
        <begin position="36"/>
        <end position="57"/>
    </location>
</feature>
<dbReference type="PANTHER" id="PTHR30213">
    <property type="entry name" value="INNER MEMBRANE PROTEIN YHJD"/>
    <property type="match status" value="1"/>
</dbReference>
<comment type="subcellular location">
    <subcellularLocation>
        <location evidence="1">Cell membrane</location>
        <topology evidence="1">Multi-pass membrane protein</topology>
    </subcellularLocation>
</comment>